<evidence type="ECO:0000313" key="3">
    <source>
        <dbReference type="Proteomes" id="UP000579605"/>
    </source>
</evidence>
<accession>A0A852ZE98</accession>
<sequence length="34" mass="3675">MDVTEPDPRPDSTPEASLATCQRSLGDPDVTYPL</sequence>
<feature type="compositionally biased region" description="Basic and acidic residues" evidence="1">
    <location>
        <begin position="1"/>
        <end position="12"/>
    </location>
</feature>
<gene>
    <name evidence="2" type="ORF">F4554_003143</name>
</gene>
<evidence type="ECO:0000313" key="2">
    <source>
        <dbReference type="EMBL" id="NYH90505.1"/>
    </source>
</evidence>
<comment type="caution">
    <text evidence="2">The sequence shown here is derived from an EMBL/GenBank/DDBJ whole genome shotgun (WGS) entry which is preliminary data.</text>
</comment>
<proteinExistence type="predicted"/>
<dbReference type="Proteomes" id="UP000579605">
    <property type="component" value="Unassembled WGS sequence"/>
</dbReference>
<name>A0A852ZE98_9ACTN</name>
<organism evidence="2 3">
    <name type="scientific">Actinopolymorpha rutila</name>
    <dbReference type="NCBI Taxonomy" id="446787"/>
    <lineage>
        <taxon>Bacteria</taxon>
        <taxon>Bacillati</taxon>
        <taxon>Actinomycetota</taxon>
        <taxon>Actinomycetes</taxon>
        <taxon>Propionibacteriales</taxon>
        <taxon>Actinopolymorphaceae</taxon>
        <taxon>Actinopolymorpha</taxon>
    </lineage>
</organism>
<dbReference type="EMBL" id="JACBZH010000001">
    <property type="protein sequence ID" value="NYH90505.1"/>
    <property type="molecule type" value="Genomic_DNA"/>
</dbReference>
<reference evidence="2 3" key="1">
    <citation type="submission" date="2020-07" db="EMBL/GenBank/DDBJ databases">
        <title>Sequencing the genomes of 1000 actinobacteria strains.</title>
        <authorList>
            <person name="Klenk H.-P."/>
        </authorList>
    </citation>
    <scope>NUCLEOTIDE SEQUENCE [LARGE SCALE GENOMIC DNA]</scope>
    <source>
        <strain evidence="2 3">DSM 18448</strain>
    </source>
</reference>
<protein>
    <submittedName>
        <fullName evidence="2">Uncharacterized protein</fullName>
    </submittedName>
</protein>
<evidence type="ECO:0000256" key="1">
    <source>
        <dbReference type="SAM" id="MobiDB-lite"/>
    </source>
</evidence>
<dbReference type="AlphaFoldDB" id="A0A852ZE98"/>
<keyword evidence="3" id="KW-1185">Reference proteome</keyword>
<feature type="region of interest" description="Disordered" evidence="1">
    <location>
        <begin position="1"/>
        <end position="34"/>
    </location>
</feature>